<dbReference type="EMBL" id="CAJVPS010001017">
    <property type="protein sequence ID" value="CAG8520311.1"/>
    <property type="molecule type" value="Genomic_DNA"/>
</dbReference>
<gene>
    <name evidence="3" type="ORF">ALEPTO_LOCUS4430</name>
</gene>
<evidence type="ECO:0000259" key="2">
    <source>
        <dbReference type="PROSITE" id="PS50802"/>
    </source>
</evidence>
<dbReference type="PANTHER" id="PTHR12419">
    <property type="entry name" value="OTU DOMAIN CONTAINING PROTEIN"/>
    <property type="match status" value="1"/>
</dbReference>
<feature type="region of interest" description="Disordered" evidence="1">
    <location>
        <begin position="1"/>
        <end position="24"/>
    </location>
</feature>
<dbReference type="PROSITE" id="PS50802">
    <property type="entry name" value="OTU"/>
    <property type="match status" value="1"/>
</dbReference>
<dbReference type="Pfam" id="PF02338">
    <property type="entry name" value="OTU"/>
    <property type="match status" value="1"/>
</dbReference>
<proteinExistence type="predicted"/>
<evidence type="ECO:0000256" key="1">
    <source>
        <dbReference type="SAM" id="MobiDB-lite"/>
    </source>
</evidence>
<dbReference type="InterPro" id="IPR003323">
    <property type="entry name" value="OTU_dom"/>
</dbReference>
<dbReference type="InterPro" id="IPR050704">
    <property type="entry name" value="Peptidase_C85-like"/>
</dbReference>
<accession>A0A9N9A7A8</accession>
<sequence>MANEERYNSIPLTENQQLSTEKETFDQLQVRHKKELKDLVARTTSLKKTATKGDKKRKKEVQAEIIKLEAELHARHELEVKKHKVSIENNDNDNNAIATSEEYFEKNSENANIKSDKQDENEHQAEEDIVDTLLARLESMKIEKEEPKETKKSPDERSPKPKRQQRRKALYLAFTRPPKIKEMQEQGEKEADGQINMQAIERNAIQELTKSMGLSIKEITPDGHCLYNAIADQLQFRYDISTNYKNLRKDAANYMREHFEDFLPFLTTESGDPYSMEQFQKYCDELENTATWGGQLEINALSKKYKRPVHIVQMGSPILKISDDEFPGQQPIILSYHRHMYGLGAHYNSLRKDT</sequence>
<reference evidence="3" key="1">
    <citation type="submission" date="2021-06" db="EMBL/GenBank/DDBJ databases">
        <authorList>
            <person name="Kallberg Y."/>
            <person name="Tangrot J."/>
            <person name="Rosling A."/>
        </authorList>
    </citation>
    <scope>NUCLEOTIDE SEQUENCE</scope>
    <source>
        <strain evidence="3">FL130A</strain>
    </source>
</reference>
<dbReference type="CDD" id="cd22748">
    <property type="entry name" value="OTU_OTUD6-like"/>
    <property type="match status" value="1"/>
</dbReference>
<dbReference type="Gene3D" id="3.90.70.80">
    <property type="match status" value="1"/>
</dbReference>
<protein>
    <submittedName>
        <fullName evidence="3">2137_t:CDS:1</fullName>
    </submittedName>
</protein>
<evidence type="ECO:0000313" key="4">
    <source>
        <dbReference type="Proteomes" id="UP000789508"/>
    </source>
</evidence>
<dbReference type="OrthoDB" id="415023at2759"/>
<organism evidence="3 4">
    <name type="scientific">Ambispora leptoticha</name>
    <dbReference type="NCBI Taxonomy" id="144679"/>
    <lineage>
        <taxon>Eukaryota</taxon>
        <taxon>Fungi</taxon>
        <taxon>Fungi incertae sedis</taxon>
        <taxon>Mucoromycota</taxon>
        <taxon>Glomeromycotina</taxon>
        <taxon>Glomeromycetes</taxon>
        <taxon>Archaeosporales</taxon>
        <taxon>Ambisporaceae</taxon>
        <taxon>Ambispora</taxon>
    </lineage>
</organism>
<dbReference type="GO" id="GO:0004843">
    <property type="term" value="F:cysteine-type deubiquitinase activity"/>
    <property type="evidence" value="ECO:0007669"/>
    <property type="project" value="TreeGrafter"/>
</dbReference>
<dbReference type="PANTHER" id="PTHR12419:SF10">
    <property type="entry name" value="DEUBIQUITINASE OTUD6B"/>
    <property type="match status" value="1"/>
</dbReference>
<feature type="domain" description="OTU" evidence="2">
    <location>
        <begin position="214"/>
        <end position="353"/>
    </location>
</feature>
<dbReference type="Proteomes" id="UP000789508">
    <property type="component" value="Unassembled WGS sequence"/>
</dbReference>
<feature type="compositionally biased region" description="Basic and acidic residues" evidence="1">
    <location>
        <begin position="140"/>
        <end position="159"/>
    </location>
</feature>
<feature type="region of interest" description="Disordered" evidence="1">
    <location>
        <begin position="140"/>
        <end position="167"/>
    </location>
</feature>
<dbReference type="AlphaFoldDB" id="A0A9N9A7A8"/>
<dbReference type="InterPro" id="IPR038765">
    <property type="entry name" value="Papain-like_cys_pep_sf"/>
</dbReference>
<keyword evidence="4" id="KW-1185">Reference proteome</keyword>
<dbReference type="GO" id="GO:0016579">
    <property type="term" value="P:protein deubiquitination"/>
    <property type="evidence" value="ECO:0007669"/>
    <property type="project" value="TreeGrafter"/>
</dbReference>
<name>A0A9N9A7A8_9GLOM</name>
<feature type="compositionally biased region" description="Polar residues" evidence="1">
    <location>
        <begin position="10"/>
        <end position="19"/>
    </location>
</feature>
<evidence type="ECO:0000313" key="3">
    <source>
        <dbReference type="EMBL" id="CAG8520311.1"/>
    </source>
</evidence>
<dbReference type="SUPFAM" id="SSF54001">
    <property type="entry name" value="Cysteine proteinases"/>
    <property type="match status" value="1"/>
</dbReference>
<comment type="caution">
    <text evidence="3">The sequence shown here is derived from an EMBL/GenBank/DDBJ whole genome shotgun (WGS) entry which is preliminary data.</text>
</comment>